<proteinExistence type="inferred from homology"/>
<dbReference type="OrthoDB" id="9795647at2"/>
<evidence type="ECO:0000256" key="1">
    <source>
        <dbReference type="ARBA" id="ARBA00023002"/>
    </source>
</evidence>
<dbReference type="Proteomes" id="UP000244755">
    <property type="component" value="Chromosome 1"/>
</dbReference>
<gene>
    <name evidence="3" type="ORF">DA075_08220</name>
</gene>
<dbReference type="PANTHER" id="PTHR43658">
    <property type="entry name" value="SHORT-CHAIN DEHYDROGENASE/REDUCTASE"/>
    <property type="match status" value="1"/>
</dbReference>
<reference evidence="3 4" key="1">
    <citation type="submission" date="2018-04" db="EMBL/GenBank/DDBJ databases">
        <title>Methylobacterium sp. PR1016A genome.</title>
        <authorList>
            <person name="Park W."/>
        </authorList>
    </citation>
    <scope>NUCLEOTIDE SEQUENCE [LARGE SCALE GENOMIC DNA]</scope>
    <source>
        <strain evidence="3 4">PR1016A</strain>
    </source>
</reference>
<dbReference type="KEGG" id="mee:DA075_08220"/>
<dbReference type="AlphaFoldDB" id="A0A2R4WH89"/>
<sequence length="253" mass="25161">MKVNGVAAIVTGGGSGLGAATGRALAAAGAKVALLDLNEGAAAEVAAEIGGLALPCDVADAGSAEAAVARAAEAHGPARILVNCAGVATAGRIVGRNGPLDLQAYAKVIQVNLIGSFNLMRLVAAGALALDPLEGGERGVIISTASVAAYEGQVGQAAYASSKAGIVGLTLPAAREFAPAGIRVCAIAPGIFETPMLRGLPQEVQDSLGAAVPFPSRLGRPEEYAKLALAIIDNPMLNGEVIRLDGALRMQPK</sequence>
<dbReference type="SUPFAM" id="SSF51735">
    <property type="entry name" value="NAD(P)-binding Rossmann-fold domains"/>
    <property type="match status" value="1"/>
</dbReference>
<dbReference type="InterPro" id="IPR002347">
    <property type="entry name" value="SDR_fam"/>
</dbReference>
<evidence type="ECO:0000313" key="4">
    <source>
        <dbReference type="Proteomes" id="UP000244755"/>
    </source>
</evidence>
<keyword evidence="4" id="KW-1185">Reference proteome</keyword>
<protein>
    <submittedName>
        <fullName evidence="3">KR domain-containing protein</fullName>
    </submittedName>
</protein>
<dbReference type="EMBL" id="CP028843">
    <property type="protein sequence ID" value="AWB20896.1"/>
    <property type="molecule type" value="Genomic_DNA"/>
</dbReference>
<dbReference type="Pfam" id="PF00106">
    <property type="entry name" value="adh_short"/>
    <property type="match status" value="1"/>
</dbReference>
<evidence type="ECO:0000256" key="2">
    <source>
        <dbReference type="RuleBase" id="RU000363"/>
    </source>
</evidence>
<evidence type="ECO:0000313" key="3">
    <source>
        <dbReference type="EMBL" id="AWB20896.1"/>
    </source>
</evidence>
<dbReference type="InterPro" id="IPR020904">
    <property type="entry name" value="Sc_DH/Rdtase_CS"/>
</dbReference>
<dbReference type="InterPro" id="IPR036291">
    <property type="entry name" value="NAD(P)-bd_dom_sf"/>
</dbReference>
<dbReference type="PANTHER" id="PTHR43658:SF8">
    <property type="entry name" value="17-BETA-HYDROXYSTEROID DEHYDROGENASE 14-RELATED"/>
    <property type="match status" value="1"/>
</dbReference>
<keyword evidence="1" id="KW-0560">Oxidoreductase</keyword>
<dbReference type="GO" id="GO:0016491">
    <property type="term" value="F:oxidoreductase activity"/>
    <property type="evidence" value="ECO:0007669"/>
    <property type="project" value="UniProtKB-KW"/>
</dbReference>
<dbReference type="PROSITE" id="PS00061">
    <property type="entry name" value="ADH_SHORT"/>
    <property type="match status" value="1"/>
</dbReference>
<dbReference type="RefSeq" id="WP_099952785.1">
    <property type="nucleotide sequence ID" value="NZ_CP028843.1"/>
</dbReference>
<organism evidence="3 4">
    <name type="scientific">Methylobacterium currus</name>
    <dbReference type="NCBI Taxonomy" id="2051553"/>
    <lineage>
        <taxon>Bacteria</taxon>
        <taxon>Pseudomonadati</taxon>
        <taxon>Pseudomonadota</taxon>
        <taxon>Alphaproteobacteria</taxon>
        <taxon>Hyphomicrobiales</taxon>
        <taxon>Methylobacteriaceae</taxon>
        <taxon>Methylobacterium</taxon>
    </lineage>
</organism>
<accession>A0A2R4WH89</accession>
<comment type="similarity">
    <text evidence="2">Belongs to the short-chain dehydrogenases/reductases (SDR) family.</text>
</comment>
<dbReference type="PRINTS" id="PR00080">
    <property type="entry name" value="SDRFAMILY"/>
</dbReference>
<name>A0A2R4WH89_9HYPH</name>
<dbReference type="Gene3D" id="3.40.50.720">
    <property type="entry name" value="NAD(P)-binding Rossmann-like Domain"/>
    <property type="match status" value="1"/>
</dbReference>
<dbReference type="PRINTS" id="PR00081">
    <property type="entry name" value="GDHRDH"/>
</dbReference>